<name>A0ABT4US56_9PSEU</name>
<evidence type="ECO:0000256" key="5">
    <source>
        <dbReference type="ARBA" id="ARBA00023136"/>
    </source>
</evidence>
<feature type="transmembrane region" description="Helical" evidence="7">
    <location>
        <begin position="96"/>
        <end position="118"/>
    </location>
</feature>
<keyword evidence="4 7" id="KW-1133">Transmembrane helix</keyword>
<evidence type="ECO:0000256" key="4">
    <source>
        <dbReference type="ARBA" id="ARBA00022989"/>
    </source>
</evidence>
<keyword evidence="3 7" id="KW-0812">Transmembrane</keyword>
<dbReference type="PROSITE" id="PS00216">
    <property type="entry name" value="SUGAR_TRANSPORT_1"/>
    <property type="match status" value="1"/>
</dbReference>
<dbReference type="Pfam" id="PF00083">
    <property type="entry name" value="Sugar_tr"/>
    <property type="match status" value="1"/>
</dbReference>
<evidence type="ECO:0000256" key="1">
    <source>
        <dbReference type="ARBA" id="ARBA00004651"/>
    </source>
</evidence>
<evidence type="ECO:0000256" key="6">
    <source>
        <dbReference type="SAM" id="MobiDB-lite"/>
    </source>
</evidence>
<dbReference type="InterPro" id="IPR020846">
    <property type="entry name" value="MFS_dom"/>
</dbReference>
<dbReference type="PANTHER" id="PTHR23511:SF34">
    <property type="entry name" value="SYNAPTIC VESICLE GLYCOPROTEIN 2"/>
    <property type="match status" value="1"/>
</dbReference>
<dbReference type="EMBL" id="JAQGLA010000004">
    <property type="protein sequence ID" value="MDA3624551.1"/>
    <property type="molecule type" value="Genomic_DNA"/>
</dbReference>
<evidence type="ECO:0000313" key="10">
    <source>
        <dbReference type="Proteomes" id="UP001210380"/>
    </source>
</evidence>
<dbReference type="SUPFAM" id="SSF103473">
    <property type="entry name" value="MFS general substrate transporter"/>
    <property type="match status" value="1"/>
</dbReference>
<dbReference type="InterPro" id="IPR005828">
    <property type="entry name" value="MFS_sugar_transport-like"/>
</dbReference>
<feature type="transmembrane region" description="Helical" evidence="7">
    <location>
        <begin position="271"/>
        <end position="287"/>
    </location>
</feature>
<evidence type="ECO:0000256" key="3">
    <source>
        <dbReference type="ARBA" id="ARBA00022692"/>
    </source>
</evidence>
<evidence type="ECO:0000259" key="8">
    <source>
        <dbReference type="PROSITE" id="PS50850"/>
    </source>
</evidence>
<feature type="transmembrane region" description="Helical" evidence="7">
    <location>
        <begin position="403"/>
        <end position="422"/>
    </location>
</feature>
<dbReference type="Gene3D" id="1.20.1250.20">
    <property type="entry name" value="MFS general substrate transporter like domains"/>
    <property type="match status" value="1"/>
</dbReference>
<keyword evidence="5 7" id="KW-0472">Membrane</keyword>
<feature type="transmembrane region" description="Helical" evidence="7">
    <location>
        <begin position="307"/>
        <end position="329"/>
    </location>
</feature>
<feature type="transmembrane region" description="Helical" evidence="7">
    <location>
        <begin position="30"/>
        <end position="52"/>
    </location>
</feature>
<evidence type="ECO:0000313" key="9">
    <source>
        <dbReference type="EMBL" id="MDA3624551.1"/>
    </source>
</evidence>
<gene>
    <name evidence="9" type="ORF">OU415_03815</name>
</gene>
<sequence>MRVTAPDHAVQQHIAARLERLPMSRWHISVRLIIGVVTFFEAFDQLLIAFSLPDITREWGLSTAGATTALTVGSIGMLLGALASGWLADRVGRVRMIMLCLVITALGNLGMALSPAFLPFLILRFVQGLAIGGEVPIAASYIAELSRAKRRGRFVLMYEVVFPAGLTVGSLMSAWIVPNWGWRALFLLAAVPGLAAFFLQRRVPESPRWLASRGRNAEALEVMEQIEGNVRRSTGQDLPEPAPVPSAVGAESTSTSSVRDLFTGRYRRRTLVVWTIWFVGYLANYGLTSWLPTLYKQVFHLPTGTALWYSTSASMAGLAGCILAALTIDRLGRRKVLAIGLGGTTVAMGFLAVLGANSAGQLALFSAFAAMFSFAANISLYLYTPELYPTRSRALGCSLGGVLNRLGIITGPILVAVVYAGGTELTPVFLLIGAITLVGTIVAAAFAEETKGRTLEELSP</sequence>
<dbReference type="PROSITE" id="PS50850">
    <property type="entry name" value="MFS"/>
    <property type="match status" value="1"/>
</dbReference>
<keyword evidence="2" id="KW-0813">Transport</keyword>
<dbReference type="PANTHER" id="PTHR23511">
    <property type="entry name" value="SYNAPTIC VESICLE GLYCOPROTEIN 2"/>
    <property type="match status" value="1"/>
</dbReference>
<dbReference type="RefSeq" id="WP_270947125.1">
    <property type="nucleotide sequence ID" value="NZ_JAQGLA010000004.1"/>
</dbReference>
<keyword evidence="10" id="KW-1185">Reference proteome</keyword>
<feature type="transmembrane region" description="Helical" evidence="7">
    <location>
        <begin position="428"/>
        <end position="447"/>
    </location>
</feature>
<feature type="transmembrane region" description="Helical" evidence="7">
    <location>
        <begin position="155"/>
        <end position="176"/>
    </location>
</feature>
<dbReference type="InterPro" id="IPR005829">
    <property type="entry name" value="Sugar_transporter_CS"/>
</dbReference>
<feature type="transmembrane region" description="Helical" evidence="7">
    <location>
        <begin position="64"/>
        <end position="84"/>
    </location>
</feature>
<comment type="subcellular location">
    <subcellularLocation>
        <location evidence="1">Cell membrane</location>
        <topology evidence="1">Multi-pass membrane protein</topology>
    </subcellularLocation>
</comment>
<proteinExistence type="predicted"/>
<feature type="domain" description="Major facilitator superfamily (MFS) profile" evidence="8">
    <location>
        <begin position="30"/>
        <end position="451"/>
    </location>
</feature>
<dbReference type="CDD" id="cd17316">
    <property type="entry name" value="MFS_SV2_like"/>
    <property type="match status" value="1"/>
</dbReference>
<comment type="caution">
    <text evidence="9">The sequence shown here is derived from an EMBL/GenBank/DDBJ whole genome shotgun (WGS) entry which is preliminary data.</text>
</comment>
<evidence type="ECO:0000256" key="2">
    <source>
        <dbReference type="ARBA" id="ARBA00022448"/>
    </source>
</evidence>
<dbReference type="PROSITE" id="PS00217">
    <property type="entry name" value="SUGAR_TRANSPORT_2"/>
    <property type="match status" value="1"/>
</dbReference>
<feature type="transmembrane region" description="Helical" evidence="7">
    <location>
        <begin position="182"/>
        <end position="199"/>
    </location>
</feature>
<feature type="transmembrane region" description="Helical" evidence="7">
    <location>
        <begin position="362"/>
        <end position="383"/>
    </location>
</feature>
<organism evidence="9 10">
    <name type="scientific">Saccharopolyspora oryzae</name>
    <dbReference type="NCBI Taxonomy" id="2997343"/>
    <lineage>
        <taxon>Bacteria</taxon>
        <taxon>Bacillati</taxon>
        <taxon>Actinomycetota</taxon>
        <taxon>Actinomycetes</taxon>
        <taxon>Pseudonocardiales</taxon>
        <taxon>Pseudonocardiaceae</taxon>
        <taxon>Saccharopolyspora</taxon>
    </lineage>
</organism>
<feature type="region of interest" description="Disordered" evidence="6">
    <location>
        <begin position="232"/>
        <end position="251"/>
    </location>
</feature>
<evidence type="ECO:0000256" key="7">
    <source>
        <dbReference type="SAM" id="Phobius"/>
    </source>
</evidence>
<feature type="transmembrane region" description="Helical" evidence="7">
    <location>
        <begin position="336"/>
        <end position="356"/>
    </location>
</feature>
<dbReference type="Proteomes" id="UP001210380">
    <property type="component" value="Unassembled WGS sequence"/>
</dbReference>
<protein>
    <submittedName>
        <fullName evidence="9">MFS transporter</fullName>
    </submittedName>
</protein>
<feature type="transmembrane region" description="Helical" evidence="7">
    <location>
        <begin position="124"/>
        <end position="143"/>
    </location>
</feature>
<accession>A0ABT4US56</accession>
<dbReference type="InterPro" id="IPR036259">
    <property type="entry name" value="MFS_trans_sf"/>
</dbReference>
<reference evidence="9 10" key="1">
    <citation type="submission" date="2022-11" db="EMBL/GenBank/DDBJ databases">
        <title>Draft genome sequence of Saccharopolyspora sp. WRP15-2 isolated from rhizosphere soils of wild rice in Thailand.</title>
        <authorList>
            <person name="Duangmal K."/>
            <person name="Kammanee S."/>
            <person name="Muangham S."/>
        </authorList>
    </citation>
    <scope>NUCLEOTIDE SEQUENCE [LARGE SCALE GENOMIC DNA]</scope>
    <source>
        <strain evidence="9 10">WRP15-2</strain>
    </source>
</reference>